<proteinExistence type="predicted"/>
<name>A0A1R1I7Z2_9RHOO</name>
<keyword evidence="2" id="KW-0732">Signal</keyword>
<evidence type="ECO:0000256" key="1">
    <source>
        <dbReference type="SAM" id="MobiDB-lite"/>
    </source>
</evidence>
<comment type="caution">
    <text evidence="3">The sequence shown here is derived from an EMBL/GenBank/DDBJ whole genome shotgun (WGS) entry which is preliminary data.</text>
</comment>
<dbReference type="Proteomes" id="UP000187526">
    <property type="component" value="Unassembled WGS sequence"/>
</dbReference>
<evidence type="ECO:0000313" key="4">
    <source>
        <dbReference type="Proteomes" id="UP000187526"/>
    </source>
</evidence>
<feature type="compositionally biased region" description="Gly residues" evidence="1">
    <location>
        <begin position="129"/>
        <end position="142"/>
    </location>
</feature>
<feature type="compositionally biased region" description="Gly residues" evidence="1">
    <location>
        <begin position="152"/>
        <end position="161"/>
    </location>
</feature>
<sequence length="168" mass="15734">MKTVTRIAAVAGFTLSSFAAVAAFAPGMSLSQIDNEVMTSLKRNDTLSSISGNAKTAGVASGLLVSSLISQGQVACDVVTATVAAGYDANDVIKAAAANGAKASEMISCAIAGGADPTTLTEATAAGAGDAGGQGIAGGPGNFGTSPSPTFSGGGGGGGTTPGSVSGS</sequence>
<protein>
    <submittedName>
        <fullName evidence="3">Uncharacterized protein</fullName>
    </submittedName>
</protein>
<dbReference type="EMBL" id="MTHD01000002">
    <property type="protein sequence ID" value="OMG54876.1"/>
    <property type="molecule type" value="Genomic_DNA"/>
</dbReference>
<dbReference type="AlphaFoldDB" id="A0A1R1I7Z2"/>
<evidence type="ECO:0000256" key="2">
    <source>
        <dbReference type="SAM" id="SignalP"/>
    </source>
</evidence>
<evidence type="ECO:0000313" key="3">
    <source>
        <dbReference type="EMBL" id="OMG54876.1"/>
    </source>
</evidence>
<feature type="signal peptide" evidence="2">
    <location>
        <begin position="1"/>
        <end position="22"/>
    </location>
</feature>
<feature type="chain" id="PRO_5012367690" evidence="2">
    <location>
        <begin position="23"/>
        <end position="168"/>
    </location>
</feature>
<feature type="region of interest" description="Disordered" evidence="1">
    <location>
        <begin position="125"/>
        <end position="168"/>
    </location>
</feature>
<keyword evidence="4" id="KW-1185">Reference proteome</keyword>
<accession>A0A1R1I7Z2</accession>
<dbReference type="RefSeq" id="WP_076093349.1">
    <property type="nucleotide sequence ID" value="NZ_MTHD01000002.1"/>
</dbReference>
<organism evidence="3 4">
    <name type="scientific">Azonexus hydrophilus</name>
    <dbReference type="NCBI Taxonomy" id="418702"/>
    <lineage>
        <taxon>Bacteria</taxon>
        <taxon>Pseudomonadati</taxon>
        <taxon>Pseudomonadota</taxon>
        <taxon>Betaproteobacteria</taxon>
        <taxon>Rhodocyclales</taxon>
        <taxon>Azonexaceae</taxon>
        <taxon>Azonexus</taxon>
    </lineage>
</organism>
<dbReference type="STRING" id="418702.BJN45_06810"/>
<dbReference type="OrthoDB" id="10009939at2"/>
<gene>
    <name evidence="3" type="ORF">BJN45_06810</name>
</gene>
<reference evidence="3 4" key="1">
    <citation type="submission" date="2016-10" db="EMBL/GenBank/DDBJ databases">
        <title>Alkaliphiles isolated from bioreactors.</title>
        <authorList>
            <person name="Salah Z."/>
            <person name="Rout S.P."/>
            <person name="Humphreys P.N."/>
        </authorList>
    </citation>
    <scope>NUCLEOTIDE SEQUENCE [LARGE SCALE GENOMIC DNA]</scope>
    <source>
        <strain evidence="3 4">ZS02</strain>
    </source>
</reference>